<evidence type="ECO:0000256" key="1">
    <source>
        <dbReference type="PIRSR" id="PIRSR610708-1"/>
    </source>
</evidence>
<feature type="active site" description="Nucleophile" evidence="1">
    <location>
        <position position="19"/>
    </location>
</feature>
<evidence type="ECO:0000313" key="3">
    <source>
        <dbReference type="Proteomes" id="UP000315289"/>
    </source>
</evidence>
<dbReference type="InterPro" id="IPR010708">
    <property type="entry name" value="5'(3')-deoxyribonucleotidase"/>
</dbReference>
<comment type="caution">
    <text evidence="2">The sequence shown here is derived from an EMBL/GenBank/DDBJ whole genome shotgun (WGS) entry which is preliminary data.</text>
</comment>
<dbReference type="InterPro" id="IPR052419">
    <property type="entry name" value="5_3-deoxyribonucleotidase-like"/>
</dbReference>
<dbReference type="EMBL" id="VOAH01000005">
    <property type="protein sequence ID" value="TVP40827.1"/>
    <property type="molecule type" value="Genomic_DNA"/>
</dbReference>
<sequence length="189" mass="22245">MQPDQYSSSMVSEITIALDLDSVLADVMQIWLEEYNDIFNTDIKKRDISDWHIHNILPISIQQITDLFIMVWKKRWQDIPPTNNDISDVINQLQDKGFRISIITKRERVTMPFVAHWLDLNNIPFNDIVFIFDDVSKSHFPFFLLVDDSPINAKEIVAPKQIIIFDQPWNKSLVSYTRINRLNELIDLV</sequence>
<organism evidence="2 3">
    <name type="scientific">Candidatus Nitrosocosmicus arcticus</name>
    <dbReference type="NCBI Taxonomy" id="2035267"/>
    <lineage>
        <taxon>Archaea</taxon>
        <taxon>Nitrososphaerota</taxon>
        <taxon>Nitrososphaeria</taxon>
        <taxon>Nitrososphaerales</taxon>
        <taxon>Nitrososphaeraceae</taxon>
        <taxon>Candidatus Nitrosocosmicus</taxon>
    </lineage>
</organism>
<proteinExistence type="predicted"/>
<evidence type="ECO:0000313" key="2">
    <source>
        <dbReference type="EMBL" id="TVP40827.1"/>
    </source>
</evidence>
<dbReference type="SUPFAM" id="SSF56784">
    <property type="entry name" value="HAD-like"/>
    <property type="match status" value="1"/>
</dbReference>
<gene>
    <name evidence="2" type="ORF">NARC_50008</name>
</gene>
<keyword evidence="3" id="KW-1185">Reference proteome</keyword>
<dbReference type="InterPro" id="IPR036412">
    <property type="entry name" value="HAD-like_sf"/>
</dbReference>
<feature type="active site" description="Proton donor" evidence="1">
    <location>
        <position position="21"/>
    </location>
</feature>
<protein>
    <submittedName>
        <fullName evidence="2">Uncharacterized protein</fullName>
    </submittedName>
</protein>
<dbReference type="Proteomes" id="UP000315289">
    <property type="component" value="Unassembled WGS sequence"/>
</dbReference>
<dbReference type="InterPro" id="IPR023214">
    <property type="entry name" value="HAD_sf"/>
</dbReference>
<dbReference type="GO" id="GO:0009264">
    <property type="term" value="P:deoxyribonucleotide catabolic process"/>
    <property type="evidence" value="ECO:0007669"/>
    <property type="project" value="InterPro"/>
</dbReference>
<dbReference type="PANTHER" id="PTHR35134">
    <property type="entry name" value="NUCLEOTIDASE YQFW-RELATED"/>
    <property type="match status" value="1"/>
</dbReference>
<dbReference type="GO" id="GO:0008253">
    <property type="term" value="F:5'-nucleotidase activity"/>
    <property type="evidence" value="ECO:0007669"/>
    <property type="project" value="InterPro"/>
</dbReference>
<dbReference type="RefSeq" id="WP_144729564.1">
    <property type="nucleotide sequence ID" value="NZ_ML675581.1"/>
</dbReference>
<accession>A0A557SW38</accession>
<dbReference type="Gene3D" id="3.40.50.1000">
    <property type="entry name" value="HAD superfamily/HAD-like"/>
    <property type="match status" value="1"/>
</dbReference>
<dbReference type="PANTHER" id="PTHR35134:SF2">
    <property type="entry name" value="NUCLEOTIDASE YQFW-RELATED"/>
    <property type="match status" value="1"/>
</dbReference>
<reference evidence="2 3" key="1">
    <citation type="journal article" date="2019" name="Front. Microbiol.">
        <title>Ammonia Oxidation by the Arctic Terrestrial Thaumarchaeote Candidatus Nitrosocosmicus arcticus Is Stimulated by Increasing Temperatures.</title>
        <authorList>
            <person name="Alves R.J.E."/>
            <person name="Kerou M."/>
            <person name="Zappe A."/>
            <person name="Bittner R."/>
            <person name="Abby S.S."/>
            <person name="Schmidt H.A."/>
            <person name="Pfeifer K."/>
            <person name="Schleper C."/>
        </authorList>
    </citation>
    <scope>NUCLEOTIDE SEQUENCE [LARGE SCALE GENOMIC DNA]</scope>
    <source>
        <strain evidence="2 3">Kfb</strain>
    </source>
</reference>
<dbReference type="OrthoDB" id="6862at2157"/>
<dbReference type="AlphaFoldDB" id="A0A557SW38"/>
<name>A0A557SW38_9ARCH</name>
<dbReference type="Pfam" id="PF06941">
    <property type="entry name" value="NT5C"/>
    <property type="match status" value="1"/>
</dbReference>